<dbReference type="GO" id="GO:0000128">
    <property type="term" value="P:flocculation"/>
    <property type="evidence" value="ECO:0007669"/>
    <property type="project" value="InterPro"/>
</dbReference>
<dbReference type="Gene3D" id="2.60.40.2430">
    <property type="entry name" value="Agglutinin-like protein, N-terminal domain, N2 subdomain"/>
    <property type="match status" value="1"/>
</dbReference>
<protein>
    <recommendedName>
        <fullName evidence="3">Agglutinin-like protein N-terminal domain-containing protein</fullName>
    </recommendedName>
</protein>
<dbReference type="InterPro" id="IPR011252">
    <property type="entry name" value="Fibrogen-bd_dom1"/>
</dbReference>
<name>A0A376BC68_9ASCO</name>
<organism evidence="4 5">
    <name type="scientific">Saccharomycodes ludwigii</name>
    <dbReference type="NCBI Taxonomy" id="36035"/>
    <lineage>
        <taxon>Eukaryota</taxon>
        <taxon>Fungi</taxon>
        <taxon>Dikarya</taxon>
        <taxon>Ascomycota</taxon>
        <taxon>Saccharomycotina</taxon>
        <taxon>Saccharomycetes</taxon>
        <taxon>Saccharomycodales</taxon>
        <taxon>Saccharomycodaceae</taxon>
        <taxon>Saccharomycodes</taxon>
    </lineage>
</organism>
<dbReference type="SMART" id="SM01056">
    <property type="entry name" value="Candida_ALS_N"/>
    <property type="match status" value="1"/>
</dbReference>
<keyword evidence="5" id="KW-1185">Reference proteome</keyword>
<dbReference type="Gene3D" id="2.60.40.1280">
    <property type="match status" value="1"/>
</dbReference>
<dbReference type="InterPro" id="IPR024672">
    <property type="entry name" value="Agglutinin-like_N"/>
</dbReference>
<dbReference type="PANTHER" id="PTHR33793:SF2">
    <property type="entry name" value="AGGLUTININ-LIKE PROTEIN 6"/>
    <property type="match status" value="1"/>
</dbReference>
<dbReference type="GO" id="GO:1903561">
    <property type="term" value="C:extracellular vesicle"/>
    <property type="evidence" value="ECO:0007669"/>
    <property type="project" value="TreeGrafter"/>
</dbReference>
<evidence type="ECO:0000313" key="5">
    <source>
        <dbReference type="Proteomes" id="UP000262825"/>
    </source>
</evidence>
<gene>
    <name evidence="4" type="ORF">SCODWIG_03979</name>
</gene>
<proteinExistence type="predicted"/>
<accession>A0A376BC68</accession>
<feature type="signal peptide" evidence="2">
    <location>
        <begin position="1"/>
        <end position="16"/>
    </location>
</feature>
<feature type="domain" description="Agglutinin-like protein N-terminal" evidence="3">
    <location>
        <begin position="47"/>
        <end position="295"/>
    </location>
</feature>
<evidence type="ECO:0000256" key="2">
    <source>
        <dbReference type="SAM" id="SignalP"/>
    </source>
</evidence>
<dbReference type="InterPro" id="IPR043063">
    <property type="entry name" value="Agglutinin-like_N_N2"/>
</dbReference>
<dbReference type="GO" id="GO:0030446">
    <property type="term" value="C:hyphal cell wall"/>
    <property type="evidence" value="ECO:0007669"/>
    <property type="project" value="TreeGrafter"/>
</dbReference>
<dbReference type="GO" id="GO:0030445">
    <property type="term" value="C:yeast-form cell wall"/>
    <property type="evidence" value="ECO:0007669"/>
    <property type="project" value="TreeGrafter"/>
</dbReference>
<evidence type="ECO:0000256" key="1">
    <source>
        <dbReference type="ARBA" id="ARBA00022737"/>
    </source>
</evidence>
<dbReference type="Pfam" id="PF00624">
    <property type="entry name" value="Flocculin"/>
    <property type="match status" value="1"/>
</dbReference>
<dbReference type="Pfam" id="PF11766">
    <property type="entry name" value="Candida_ALS_N"/>
    <property type="match status" value="1"/>
</dbReference>
<dbReference type="GO" id="GO:0009986">
    <property type="term" value="C:cell surface"/>
    <property type="evidence" value="ECO:0007669"/>
    <property type="project" value="TreeGrafter"/>
</dbReference>
<dbReference type="EMBL" id="UFAJ01001272">
    <property type="protein sequence ID" value="SSD62217.1"/>
    <property type="molecule type" value="Genomic_DNA"/>
</dbReference>
<dbReference type="VEuPathDB" id="FungiDB:SCODWIG_03979"/>
<keyword evidence="1" id="KW-0677">Repeat</keyword>
<dbReference type="AlphaFoldDB" id="A0A376BC68"/>
<evidence type="ECO:0000259" key="3">
    <source>
        <dbReference type="SMART" id="SM01056"/>
    </source>
</evidence>
<evidence type="ECO:0000313" key="4">
    <source>
        <dbReference type="EMBL" id="SSD62217.1"/>
    </source>
</evidence>
<feature type="chain" id="PRO_5017011172" description="Agglutinin-like protein N-terminal domain-containing protein" evidence="2">
    <location>
        <begin position="17"/>
        <end position="389"/>
    </location>
</feature>
<dbReference type="GO" id="GO:0030448">
    <property type="term" value="P:hyphal growth"/>
    <property type="evidence" value="ECO:0007669"/>
    <property type="project" value="TreeGrafter"/>
</dbReference>
<keyword evidence="2" id="KW-0732">Signal</keyword>
<dbReference type="PANTHER" id="PTHR33793">
    <property type="entry name" value="ALPHA-AGGLUTININ"/>
    <property type="match status" value="1"/>
</dbReference>
<sequence>MFLHLLFVLLITCTNATSEILAITFSDLSFSPQGAKYPEESWTATFNFAIDAGIPIDIGDYFTVSMPHIYRLKIGDDEGSFDVRLSDGTNAFRCYAYQQAAYLYEDTILACESYNSFTSANMVTGSISVSLIFSNGDSYYKYELQNANFFQADTPQNVLFGDELSANITFDSLGENNEMYYFARTTTYGTLESYTLGHACPNGYILGGTEILTYDINNENNGIDCDNSQVGLTSNFNDWLFPIDYLEVDYDCGNNIIEITVGPLDNGVRIWANNLQKLPNENNTIHNRYSILYTCTDTIASTQYIINTATDQIILITQDLNTGSASIITKTAELTTTITTPGSLSYTTTYATNVWTSTGTDGVPTTSTIIYVETPEASGTTTTDRKSVV</sequence>
<dbReference type="Proteomes" id="UP000262825">
    <property type="component" value="Unassembled WGS sequence"/>
</dbReference>
<reference evidence="5" key="1">
    <citation type="submission" date="2018-06" db="EMBL/GenBank/DDBJ databases">
        <authorList>
            <person name="Guldener U."/>
        </authorList>
    </citation>
    <scope>NUCLEOTIDE SEQUENCE [LARGE SCALE GENOMIC DNA]</scope>
    <source>
        <strain evidence="5">UTAD17</strain>
    </source>
</reference>
<dbReference type="InterPro" id="IPR001389">
    <property type="entry name" value="Flocculin"/>
</dbReference>
<dbReference type="InterPro" id="IPR033504">
    <property type="entry name" value="ALS"/>
</dbReference>